<dbReference type="EMBL" id="JASNRB020000013">
    <property type="protein sequence ID" value="MFJ1470174.1"/>
    <property type="molecule type" value="Genomic_DNA"/>
</dbReference>
<name>A0ACC7MFV7_9BURK</name>
<protein>
    <submittedName>
        <fullName evidence="1">Uncharacterized protein</fullName>
    </submittedName>
</protein>
<gene>
    <name evidence="1" type="ORF">QPK29_020880</name>
</gene>
<keyword evidence="2" id="KW-1185">Reference proteome</keyword>
<evidence type="ECO:0000313" key="2">
    <source>
        <dbReference type="Proteomes" id="UP001168096"/>
    </source>
</evidence>
<sequence length="158" mass="17474">MPSELHNELASIGAVWLKRNGFAVVATDLTALGCRERADVIGFRSQCSATIESKVSRADFLADRKKPHRAAGGIGLYRFYICPTGLIAADELPARWGLLHVDGKRVTEVARPRGNIWPGPKANIVGWAEWQHDTDYDAERSVLFSISRRLSLGQSIMK</sequence>
<comment type="caution">
    <text evidence="1">The sequence shown here is derived from an EMBL/GenBank/DDBJ whole genome shotgun (WGS) entry which is preliminary data.</text>
</comment>
<accession>A0ACC7MFV7</accession>
<proteinExistence type="predicted"/>
<dbReference type="Proteomes" id="UP001168096">
    <property type="component" value="Unassembled WGS sequence"/>
</dbReference>
<organism evidence="1 2">
    <name type="scientific">Massilia orientalis</name>
    <dbReference type="NCBI Taxonomy" id="3050128"/>
    <lineage>
        <taxon>Bacteria</taxon>
        <taxon>Pseudomonadati</taxon>
        <taxon>Pseudomonadota</taxon>
        <taxon>Betaproteobacteria</taxon>
        <taxon>Burkholderiales</taxon>
        <taxon>Oxalobacteraceae</taxon>
        <taxon>Telluria group</taxon>
        <taxon>Massilia</taxon>
    </lineage>
</organism>
<evidence type="ECO:0000313" key="1">
    <source>
        <dbReference type="EMBL" id="MFJ1470174.1"/>
    </source>
</evidence>
<reference evidence="1" key="1">
    <citation type="submission" date="2024-11" db="EMBL/GenBank/DDBJ databases">
        <title>Description of Massilia orientalis sp. nov., isolated from rhizosphere soil of Ageratina adenophora.</title>
        <authorList>
            <person name="Wang Y."/>
        </authorList>
    </citation>
    <scope>NUCLEOTIDE SEQUENCE</scope>
    <source>
        <strain evidence="1">YIM B02787</strain>
    </source>
</reference>